<reference evidence="9" key="3">
    <citation type="submission" date="2025-09" db="UniProtKB">
        <authorList>
            <consortium name="Ensembl"/>
        </authorList>
    </citation>
    <scope>IDENTIFICATION</scope>
</reference>
<dbReference type="PANTHER" id="PTHR21419">
    <property type="match status" value="1"/>
</dbReference>
<evidence type="ECO:0000256" key="4">
    <source>
        <dbReference type="ARBA" id="ARBA00023136"/>
    </source>
</evidence>
<reference evidence="9 10" key="1">
    <citation type="journal article" date="2019" name="Proc. Natl. Acad. Sci. U.S.A.">
        <title>Regulatory changes in pterin and carotenoid genes underlie balanced color polymorphisms in the wall lizard.</title>
        <authorList>
            <person name="Andrade P."/>
            <person name="Pinho C."/>
            <person name="Perez I de Lanuza G."/>
            <person name="Afonso S."/>
            <person name="Brejcha J."/>
            <person name="Rubin C.J."/>
            <person name="Wallerman O."/>
            <person name="Pereira P."/>
            <person name="Sabatino S.J."/>
            <person name="Bellati A."/>
            <person name="Pellitteri-Rosa D."/>
            <person name="Bosakova Z."/>
            <person name="Bunikis I."/>
            <person name="Carretero M.A."/>
            <person name="Feiner N."/>
            <person name="Marsik P."/>
            <person name="Pauperio F."/>
            <person name="Salvi D."/>
            <person name="Soler L."/>
            <person name="While G.M."/>
            <person name="Uller T."/>
            <person name="Font E."/>
            <person name="Andersson L."/>
            <person name="Carneiro M."/>
        </authorList>
    </citation>
    <scope>NUCLEOTIDE SEQUENCE</scope>
</reference>
<evidence type="ECO:0000256" key="6">
    <source>
        <dbReference type="SAM" id="MobiDB-lite"/>
    </source>
</evidence>
<feature type="domain" description="FAM234A/B beta-propeller" evidence="8">
    <location>
        <begin position="78"/>
        <end position="548"/>
    </location>
</feature>
<organism evidence="9 10">
    <name type="scientific">Podarcis muralis</name>
    <name type="common">Wall lizard</name>
    <name type="synonym">Lacerta muralis</name>
    <dbReference type="NCBI Taxonomy" id="64176"/>
    <lineage>
        <taxon>Eukaryota</taxon>
        <taxon>Metazoa</taxon>
        <taxon>Chordata</taxon>
        <taxon>Craniata</taxon>
        <taxon>Vertebrata</taxon>
        <taxon>Euteleostomi</taxon>
        <taxon>Lepidosauria</taxon>
        <taxon>Squamata</taxon>
        <taxon>Bifurcata</taxon>
        <taxon>Unidentata</taxon>
        <taxon>Episquamata</taxon>
        <taxon>Laterata</taxon>
        <taxon>Lacertibaenia</taxon>
        <taxon>Lacertidae</taxon>
        <taxon>Podarcis</taxon>
    </lineage>
</organism>
<dbReference type="OMA" id="FMFWGLM"/>
<dbReference type="GO" id="GO:0016020">
    <property type="term" value="C:membrane"/>
    <property type="evidence" value="ECO:0007669"/>
    <property type="project" value="UniProtKB-SubCell"/>
</dbReference>
<feature type="compositionally biased region" description="Basic and acidic residues" evidence="6">
    <location>
        <begin position="1"/>
        <end position="20"/>
    </location>
</feature>
<dbReference type="Proteomes" id="UP000472272">
    <property type="component" value="Chromosome 14"/>
</dbReference>
<name>A0A670JMI0_PODMU</name>
<sequence length="551" mass="60938">MENKDLEAEIHPLKNEEGKGPEGLANCTQKEAAPKKLKRLSRWRTAAFFLSLFLCLTVVFAFSFIIPCPVRPISQRMWSRTYEDTATYAFLAMQDVNKDRVQDVLFAFKAASASSNSTNSSCASQGLASPCAFLAAHSGTNGSTLWQRPVAQELLLMDCSREQDHTPACLIVGEPDILAAIDLETGQTLWNEAANLRPNSTVLSPLLKIPDVDGDSTSDLLVFAETGEEIQAHFYSGKHGTQIGSIGTLHLPGRVGHLMQVTPKDSHYVLLYTAKALYAYSLKALCQIAFSSTAHSSSGLTEDPLWEMAIDSATRQITLLSTGEIRYLTKMPVSSSADFLVSRSNMIELVDGQRLGSMWVTETPHILSEPVLGAYRPDEVDVIVMTRDSSRKKVMVMEGTSGDIEWEAGLKLLSGTDSPRPATLSTLDRRSVFLFWGQYQRDANGTGSWDSAQQQLYMFHPALPNVLLETSNVTEHIVAFEGVLFERSRHACYVLLTGPQVGQAPGQVMLSKWKLKEAIAGSRVIWLNQVAHNSEQSVRERFLRTRYRSPQ</sequence>
<proteinExistence type="inferred from homology"/>
<comment type="subcellular location">
    <subcellularLocation>
        <location evidence="1">Membrane</location>
        <topology evidence="1">Single-pass membrane protein</topology>
    </subcellularLocation>
</comment>
<evidence type="ECO:0000256" key="2">
    <source>
        <dbReference type="ARBA" id="ARBA00022692"/>
    </source>
</evidence>
<dbReference type="AlphaFoldDB" id="A0A670JMI0"/>
<dbReference type="InterPro" id="IPR045232">
    <property type="entry name" value="FAM234"/>
</dbReference>
<evidence type="ECO:0000256" key="1">
    <source>
        <dbReference type="ARBA" id="ARBA00004167"/>
    </source>
</evidence>
<keyword evidence="2 7" id="KW-0812">Transmembrane</keyword>
<accession>A0A670JMI0</accession>
<evidence type="ECO:0000313" key="10">
    <source>
        <dbReference type="Proteomes" id="UP000472272"/>
    </source>
</evidence>
<dbReference type="InterPro" id="IPR011047">
    <property type="entry name" value="Quinoprotein_ADH-like_sf"/>
</dbReference>
<dbReference type="Pfam" id="PF23727">
    <property type="entry name" value="Beta-prop_FAM234A_B"/>
    <property type="match status" value="1"/>
</dbReference>
<dbReference type="PANTHER" id="PTHR21419:SF7">
    <property type="entry name" value="PROTEIN FAM234A"/>
    <property type="match status" value="1"/>
</dbReference>
<reference evidence="9" key="2">
    <citation type="submission" date="2025-08" db="UniProtKB">
        <authorList>
            <consortium name="Ensembl"/>
        </authorList>
    </citation>
    <scope>IDENTIFICATION</scope>
</reference>
<dbReference type="SUPFAM" id="SSF50998">
    <property type="entry name" value="Quinoprotein alcohol dehydrogenase-like"/>
    <property type="match status" value="1"/>
</dbReference>
<evidence type="ECO:0000259" key="8">
    <source>
        <dbReference type="Pfam" id="PF23727"/>
    </source>
</evidence>
<evidence type="ECO:0000256" key="3">
    <source>
        <dbReference type="ARBA" id="ARBA00022989"/>
    </source>
</evidence>
<evidence type="ECO:0000256" key="7">
    <source>
        <dbReference type="SAM" id="Phobius"/>
    </source>
</evidence>
<dbReference type="GeneTree" id="ENSGT00530000063694"/>
<dbReference type="GO" id="GO:0009986">
    <property type="term" value="C:cell surface"/>
    <property type="evidence" value="ECO:0007669"/>
    <property type="project" value="Ensembl"/>
</dbReference>
<dbReference type="CTD" id="83986"/>
<feature type="transmembrane region" description="Helical" evidence="7">
    <location>
        <begin position="45"/>
        <end position="66"/>
    </location>
</feature>
<evidence type="ECO:0000313" key="9">
    <source>
        <dbReference type="Ensembl" id="ENSPMRP00000024187.1"/>
    </source>
</evidence>
<dbReference type="GeneID" id="114584001"/>
<dbReference type="InterPro" id="IPR055409">
    <property type="entry name" value="Beta-prop_FAM234A_B"/>
</dbReference>
<comment type="similarity">
    <text evidence="5">Belongs to the FAM234 family.</text>
</comment>
<evidence type="ECO:0000256" key="5">
    <source>
        <dbReference type="ARBA" id="ARBA00025791"/>
    </source>
</evidence>
<keyword evidence="4 7" id="KW-0472">Membrane</keyword>
<keyword evidence="10" id="KW-1185">Reference proteome</keyword>
<keyword evidence="3 7" id="KW-1133">Transmembrane helix</keyword>
<protein>
    <submittedName>
        <fullName evidence="9">Family with sequence similarity 234 member A</fullName>
    </submittedName>
</protein>
<gene>
    <name evidence="9" type="primary">FAM234A</name>
</gene>
<dbReference type="Ensembl" id="ENSPMRT00000025652.1">
    <property type="protein sequence ID" value="ENSPMRP00000024187.1"/>
    <property type="gene ID" value="ENSPMRG00000015637.1"/>
</dbReference>
<feature type="region of interest" description="Disordered" evidence="6">
    <location>
        <begin position="1"/>
        <end position="24"/>
    </location>
</feature>
<dbReference type="RefSeq" id="XP_028561254.1">
    <property type="nucleotide sequence ID" value="XM_028705421.1"/>
</dbReference>